<dbReference type="PANTHER" id="PTHR11639:SF134">
    <property type="entry name" value="PROTEIN S100-A1-RELATED"/>
    <property type="match status" value="1"/>
</dbReference>
<dbReference type="GO" id="GO:0048306">
    <property type="term" value="F:calcium-dependent protein binding"/>
    <property type="evidence" value="ECO:0007669"/>
    <property type="project" value="TreeGrafter"/>
</dbReference>
<keyword evidence="7" id="KW-1185">Reference proteome</keyword>
<dbReference type="EMBL" id="JAFBMS010000001">
    <property type="protein sequence ID" value="KAG9355330.1"/>
    <property type="molecule type" value="Genomic_DNA"/>
</dbReference>
<dbReference type="InterPro" id="IPR001751">
    <property type="entry name" value="S100/CaBP7/8-like_CS"/>
</dbReference>
<dbReference type="InterPro" id="IPR013787">
    <property type="entry name" value="S100_Ca-bd_sub"/>
</dbReference>
<dbReference type="GO" id="GO:0005737">
    <property type="term" value="C:cytoplasm"/>
    <property type="evidence" value="ECO:0007669"/>
    <property type="project" value="TreeGrafter"/>
</dbReference>
<dbReference type="InterPro" id="IPR011992">
    <property type="entry name" value="EF-hand-dom_pair"/>
</dbReference>
<reference evidence="6" key="1">
    <citation type="thesis" date="2021" institute="BYU ScholarsArchive" country="Provo, UT, USA">
        <title>Applications of and Algorithms for Genome Assembly and Genomic Analyses with an Emphasis on Marine Teleosts.</title>
        <authorList>
            <person name="Pickett B.D."/>
        </authorList>
    </citation>
    <scope>NUCLEOTIDE SEQUENCE</scope>
    <source>
        <strain evidence="6">HI-2016</strain>
    </source>
</reference>
<evidence type="ECO:0000313" key="7">
    <source>
        <dbReference type="Proteomes" id="UP000824540"/>
    </source>
</evidence>
<comment type="caution">
    <text evidence="6">The sequence shown here is derived from an EMBL/GenBank/DDBJ whole genome shotgun (WGS) entry which is preliminary data.</text>
</comment>
<dbReference type="PROSITE" id="PS00018">
    <property type="entry name" value="EF_HAND_1"/>
    <property type="match status" value="1"/>
</dbReference>
<dbReference type="Pfam" id="PF01023">
    <property type="entry name" value="S_100"/>
    <property type="match status" value="1"/>
</dbReference>
<dbReference type="AlphaFoldDB" id="A0A8T2PVD5"/>
<name>A0A8T2PVD5_9TELE</name>
<protein>
    <recommendedName>
        <fullName evidence="4">Protein S100</fullName>
    </recommendedName>
    <alternativeName>
        <fullName evidence="4">S100 calcium-binding protein</fullName>
    </alternativeName>
</protein>
<evidence type="ECO:0000259" key="5">
    <source>
        <dbReference type="PROSITE" id="PS50222"/>
    </source>
</evidence>
<dbReference type="SMART" id="SM00054">
    <property type="entry name" value="EFh"/>
    <property type="match status" value="1"/>
</dbReference>
<accession>A0A8T2PVD5</accession>
<keyword evidence="3 4" id="KW-0106">Calcium</keyword>
<dbReference type="CDD" id="cd05031">
    <property type="entry name" value="S-100A10_like"/>
    <property type="match status" value="1"/>
</dbReference>
<feature type="domain" description="EF-hand" evidence="5">
    <location>
        <begin position="98"/>
        <end position="133"/>
    </location>
</feature>
<dbReference type="InterPro" id="IPR018247">
    <property type="entry name" value="EF_Hand_1_Ca_BS"/>
</dbReference>
<dbReference type="PANTHER" id="PTHR11639">
    <property type="entry name" value="S100 CALCIUM-BINDING PROTEIN"/>
    <property type="match status" value="1"/>
</dbReference>
<dbReference type="PROSITE" id="PS00303">
    <property type="entry name" value="S100_CABP"/>
    <property type="match status" value="1"/>
</dbReference>
<keyword evidence="2 4" id="KW-0479">Metal-binding</keyword>
<comment type="similarity">
    <text evidence="1 4">Belongs to the S-100 family.</text>
</comment>
<dbReference type="OrthoDB" id="26525at2759"/>
<evidence type="ECO:0000256" key="4">
    <source>
        <dbReference type="RuleBase" id="RU361184"/>
    </source>
</evidence>
<dbReference type="GO" id="GO:0005615">
    <property type="term" value="C:extracellular space"/>
    <property type="evidence" value="ECO:0007669"/>
    <property type="project" value="TreeGrafter"/>
</dbReference>
<dbReference type="SUPFAM" id="SSF47473">
    <property type="entry name" value="EF-hand"/>
    <property type="match status" value="1"/>
</dbReference>
<proteinExistence type="inferred from homology"/>
<organism evidence="6 7">
    <name type="scientific">Albula glossodonta</name>
    <name type="common">roundjaw bonefish</name>
    <dbReference type="NCBI Taxonomy" id="121402"/>
    <lineage>
        <taxon>Eukaryota</taxon>
        <taxon>Metazoa</taxon>
        <taxon>Chordata</taxon>
        <taxon>Craniata</taxon>
        <taxon>Vertebrata</taxon>
        <taxon>Euteleostomi</taxon>
        <taxon>Actinopterygii</taxon>
        <taxon>Neopterygii</taxon>
        <taxon>Teleostei</taxon>
        <taxon>Albuliformes</taxon>
        <taxon>Albulidae</taxon>
        <taxon>Albula</taxon>
    </lineage>
</organism>
<evidence type="ECO:0000256" key="1">
    <source>
        <dbReference type="ARBA" id="ARBA00007323"/>
    </source>
</evidence>
<gene>
    <name evidence="6" type="ORF">JZ751_000168</name>
</gene>
<evidence type="ECO:0000256" key="2">
    <source>
        <dbReference type="ARBA" id="ARBA00022723"/>
    </source>
</evidence>
<dbReference type="GO" id="GO:0005509">
    <property type="term" value="F:calcium ion binding"/>
    <property type="evidence" value="ECO:0007669"/>
    <property type="project" value="InterPro"/>
</dbReference>
<dbReference type="Gene3D" id="1.10.238.10">
    <property type="entry name" value="EF-hand"/>
    <property type="match status" value="2"/>
</dbReference>
<evidence type="ECO:0000256" key="3">
    <source>
        <dbReference type="ARBA" id="ARBA00022837"/>
    </source>
</evidence>
<dbReference type="Pfam" id="PF00036">
    <property type="entry name" value="EF-hand_1"/>
    <property type="match status" value="1"/>
</dbReference>
<dbReference type="PROSITE" id="PS50222">
    <property type="entry name" value="EF_HAND_2"/>
    <property type="match status" value="1"/>
</dbReference>
<dbReference type="InterPro" id="IPR002048">
    <property type="entry name" value="EF_hand_dom"/>
</dbReference>
<dbReference type="SMART" id="SM01394">
    <property type="entry name" value="S_100"/>
    <property type="match status" value="1"/>
</dbReference>
<sequence>MPSELEHAMESLITVFHRYASMEGNSNSLSRRELKDLMENELSGFLKLGSFMKPMYVVQFLELVDFDQWIPKLEIASDSVLTTSLILSHCRFLTLAQKDTVAVDRIMTDLDANGDGEVNFEEFVSLVVGLTVACEQYYQLHLKQQGKI</sequence>
<dbReference type="Proteomes" id="UP000824540">
    <property type="component" value="Unassembled WGS sequence"/>
</dbReference>
<evidence type="ECO:0000313" key="6">
    <source>
        <dbReference type="EMBL" id="KAG9355330.1"/>
    </source>
</evidence>